<evidence type="ECO:0000313" key="1">
    <source>
        <dbReference type="EMBL" id="NIA56184.1"/>
    </source>
</evidence>
<protein>
    <submittedName>
        <fullName evidence="1">Uncharacterized protein</fullName>
    </submittedName>
</protein>
<accession>A0ABX0PIC2</accession>
<organism evidence="1 2">
    <name type="scientific">Telluria antibiotica</name>
    <dbReference type="NCBI Taxonomy" id="2717319"/>
    <lineage>
        <taxon>Bacteria</taxon>
        <taxon>Pseudomonadati</taxon>
        <taxon>Pseudomonadota</taxon>
        <taxon>Betaproteobacteria</taxon>
        <taxon>Burkholderiales</taxon>
        <taxon>Oxalobacteraceae</taxon>
        <taxon>Telluria group</taxon>
        <taxon>Telluria</taxon>
    </lineage>
</organism>
<dbReference type="Proteomes" id="UP000716322">
    <property type="component" value="Unassembled WGS sequence"/>
</dbReference>
<reference evidence="1 2" key="1">
    <citation type="submission" date="2020-03" db="EMBL/GenBank/DDBJ databases">
        <title>Genome sequence of strain Massilia sp. TW-1.</title>
        <authorList>
            <person name="Chaudhary D.K."/>
        </authorList>
    </citation>
    <scope>NUCLEOTIDE SEQUENCE [LARGE SCALE GENOMIC DNA]</scope>
    <source>
        <strain evidence="1 2">TW-1</strain>
    </source>
</reference>
<proteinExistence type="predicted"/>
<name>A0ABX0PIC2_9BURK</name>
<dbReference type="RefSeq" id="WP_166861773.1">
    <property type="nucleotide sequence ID" value="NZ_JAAQOM010000013.1"/>
</dbReference>
<dbReference type="EMBL" id="JAAQOM010000013">
    <property type="protein sequence ID" value="NIA56184.1"/>
    <property type="molecule type" value="Genomic_DNA"/>
</dbReference>
<comment type="caution">
    <text evidence="1">The sequence shown here is derived from an EMBL/GenBank/DDBJ whole genome shotgun (WGS) entry which is preliminary data.</text>
</comment>
<keyword evidence="2" id="KW-1185">Reference proteome</keyword>
<gene>
    <name evidence="1" type="ORF">HAV22_21355</name>
</gene>
<evidence type="ECO:0000313" key="2">
    <source>
        <dbReference type="Proteomes" id="UP000716322"/>
    </source>
</evidence>
<sequence length="89" mass="9270">MDETVSNQGGADAWFLSRLGQAIDVYVDRQINSPQVIQSSAAYGVDPNTGALYHLGQPGVVQTVAPVQGGSNMGLLVVLGLLLVVTHHG</sequence>